<dbReference type="Pfam" id="PF01263">
    <property type="entry name" value="Aldose_epim"/>
    <property type="match status" value="1"/>
</dbReference>
<accession>A0AB38TCE9</accession>
<dbReference type="SUPFAM" id="SSF74650">
    <property type="entry name" value="Galactose mutarotase-like"/>
    <property type="match status" value="1"/>
</dbReference>
<reference evidence="1 2" key="1">
    <citation type="journal article" date="2022" name="Microbiol. Resour. Announc.">
        <title>Complete Genome Sequence of Mesorhizobium ciceri Strain R30, a Rhizobium Used as a Commercial Inoculant for Chickpea in Argentina.</title>
        <authorList>
            <person name="Foresto E."/>
            <person name="Revale S."/>
            <person name="Primo E."/>
            <person name="Nievas F."/>
            <person name="Carezzano E."/>
            <person name="Puente M."/>
            <person name="Alzari P."/>
            <person name="Mart M."/>
            <person name="Ben-Assaya M."/>
            <person name="Mornico D."/>
            <person name="Santoro M."/>
            <person name="Mart F."/>
            <person name="Giordano W."/>
            <person name="Bogino P."/>
        </authorList>
    </citation>
    <scope>NUCLEOTIDE SEQUENCE [LARGE SCALE GENOMIC DNA]</scope>
    <source>
        <strain evidence="1 2">R30</strain>
    </source>
</reference>
<sequence>MSAGILLESNRLCVEISPSGSAIVNGHTADGVPFLRPYQGEAEFDVVHCACFPMVPIGNRVEGNAFSCGGQNFTLAPNTTDPFYIHGDGWQANWKVEEHRVDRLDLAFDQPRRVDSPYVYHARQSFRLAGARLELRLAVENTGVIPLPFGLGFHPFFPRTPRTTLFAPAETWWTERDGHLPASRSAIAADVDFSTPRHLPDRWLNNGFEGWSGIARIIWPEHCLGIDIEADAELDRYMLFAPDTDRSFFCLEPMSHTPNALKHFDADPMGIKVLSPGEVLRARFAMTVFDWSDNHG</sequence>
<dbReference type="GO" id="GO:0030246">
    <property type="term" value="F:carbohydrate binding"/>
    <property type="evidence" value="ECO:0007669"/>
    <property type="project" value="InterPro"/>
</dbReference>
<dbReference type="AlphaFoldDB" id="A0AB38TCE9"/>
<dbReference type="InterPro" id="IPR011013">
    <property type="entry name" value="Gal_mutarotase_sf_dom"/>
</dbReference>
<protein>
    <submittedName>
        <fullName evidence="1">Aldose 1-epimerase</fullName>
    </submittedName>
</protein>
<proteinExistence type="predicted"/>
<gene>
    <name evidence="1" type="ORF">LRP29_01535</name>
</gene>
<dbReference type="EMBL" id="CP088147">
    <property type="protein sequence ID" value="UTU52168.1"/>
    <property type="molecule type" value="Genomic_DNA"/>
</dbReference>
<organism evidence="1 2">
    <name type="scientific">Mesorhizobium ciceri</name>
    <dbReference type="NCBI Taxonomy" id="39645"/>
    <lineage>
        <taxon>Bacteria</taxon>
        <taxon>Pseudomonadati</taxon>
        <taxon>Pseudomonadota</taxon>
        <taxon>Alphaproteobacteria</taxon>
        <taxon>Hyphomicrobiales</taxon>
        <taxon>Phyllobacteriaceae</taxon>
        <taxon>Mesorhizobium</taxon>
    </lineage>
</organism>
<evidence type="ECO:0000313" key="1">
    <source>
        <dbReference type="EMBL" id="UTU52168.1"/>
    </source>
</evidence>
<dbReference type="RefSeq" id="WP_024501891.1">
    <property type="nucleotide sequence ID" value="NZ_CP088147.1"/>
</dbReference>
<dbReference type="CDD" id="cd09021">
    <property type="entry name" value="Aldose_epim_Ec_YphB"/>
    <property type="match status" value="1"/>
</dbReference>
<dbReference type="InterPro" id="IPR014718">
    <property type="entry name" value="GH-type_carb-bd"/>
</dbReference>
<name>A0AB38TCE9_9HYPH</name>
<evidence type="ECO:0000313" key="2">
    <source>
        <dbReference type="Proteomes" id="UP001060070"/>
    </source>
</evidence>
<dbReference type="GO" id="GO:0005975">
    <property type="term" value="P:carbohydrate metabolic process"/>
    <property type="evidence" value="ECO:0007669"/>
    <property type="project" value="InterPro"/>
</dbReference>
<dbReference type="Proteomes" id="UP001060070">
    <property type="component" value="Chromosome"/>
</dbReference>
<dbReference type="GO" id="GO:0016853">
    <property type="term" value="F:isomerase activity"/>
    <property type="evidence" value="ECO:0007669"/>
    <property type="project" value="InterPro"/>
</dbReference>
<keyword evidence="2" id="KW-1185">Reference proteome</keyword>
<dbReference type="InterPro" id="IPR008183">
    <property type="entry name" value="Aldose_1/G6P_1-epimerase"/>
</dbReference>
<dbReference type="Gene3D" id="2.70.98.10">
    <property type="match status" value="1"/>
</dbReference>